<organism evidence="3">
    <name type="scientific">Lygus hesperus</name>
    <name type="common">Western plant bug</name>
    <dbReference type="NCBI Taxonomy" id="30085"/>
    <lineage>
        <taxon>Eukaryota</taxon>
        <taxon>Metazoa</taxon>
        <taxon>Ecdysozoa</taxon>
        <taxon>Arthropoda</taxon>
        <taxon>Hexapoda</taxon>
        <taxon>Insecta</taxon>
        <taxon>Pterygota</taxon>
        <taxon>Neoptera</taxon>
        <taxon>Paraneoptera</taxon>
        <taxon>Hemiptera</taxon>
        <taxon>Heteroptera</taxon>
        <taxon>Panheteroptera</taxon>
        <taxon>Cimicomorpha</taxon>
        <taxon>Miridae</taxon>
        <taxon>Mirini</taxon>
        <taxon>Lygus</taxon>
    </lineage>
</organism>
<dbReference type="AlphaFoldDB" id="A0A0A9X6G7"/>
<feature type="coiled-coil region" evidence="1">
    <location>
        <begin position="268"/>
        <end position="309"/>
    </location>
</feature>
<feature type="coiled-coil region" evidence="1">
    <location>
        <begin position="181"/>
        <end position="244"/>
    </location>
</feature>
<dbReference type="EMBL" id="GBHO01028035">
    <property type="protein sequence ID" value="JAG15569.1"/>
    <property type="molecule type" value="Transcribed_RNA"/>
</dbReference>
<reference evidence="3" key="2">
    <citation type="submission" date="2014-07" db="EMBL/GenBank/DDBJ databases">
        <authorList>
            <person name="Hull J."/>
        </authorList>
    </citation>
    <scope>NUCLEOTIDE SEQUENCE</scope>
</reference>
<reference evidence="3" key="1">
    <citation type="journal article" date="2014" name="PLoS ONE">
        <title>Transcriptome-Based Identification of ABC Transporters in the Western Tarnished Plant Bug Lygus hesperus.</title>
        <authorList>
            <person name="Hull J.J."/>
            <person name="Chaney K."/>
            <person name="Geib S.M."/>
            <person name="Fabrick J.A."/>
            <person name="Brent C.S."/>
            <person name="Walsh D."/>
            <person name="Lavine L.C."/>
        </authorList>
    </citation>
    <scope>NUCLEOTIDE SEQUENCE</scope>
</reference>
<protein>
    <submittedName>
        <fullName evidence="3">Tip elongation protein 1</fullName>
    </submittedName>
</protein>
<accession>A0A0A9X6G7</accession>
<evidence type="ECO:0000256" key="2">
    <source>
        <dbReference type="SAM" id="MobiDB-lite"/>
    </source>
</evidence>
<name>A0A0A9X6G7_LYGHE</name>
<evidence type="ECO:0000256" key="1">
    <source>
        <dbReference type="SAM" id="Coils"/>
    </source>
</evidence>
<feature type="compositionally biased region" description="Polar residues" evidence="2">
    <location>
        <begin position="363"/>
        <end position="372"/>
    </location>
</feature>
<gene>
    <name evidence="3" type="primary">tip1_3</name>
    <name evidence="3" type="ORF">CM83_79799</name>
</gene>
<proteinExistence type="predicted"/>
<evidence type="ECO:0000313" key="3">
    <source>
        <dbReference type="EMBL" id="JAG15569.1"/>
    </source>
</evidence>
<feature type="region of interest" description="Disordered" evidence="2">
    <location>
        <begin position="349"/>
        <end position="388"/>
    </location>
</feature>
<keyword evidence="1" id="KW-0175">Coiled coil</keyword>
<sequence length="475" mass="54573">MAFIDHLCHCDTNAAGSWPIFQLIQVSKKQSPADCQQKSCYCREGRTPKKTESRTSEKNPETRVTWDQILSKHLNLGARPEQIPTKMNQYCQGEEKPRPVERPRSLGGEKWCRRTLDDWCHPECFVKDLALNQPGDLLDLKTEIDRAVKKMGLKDCCPPEEPTRDFNRPKVVLEYLEELSVEMLKKRLEETESRYKNMRKKLEDALVNNKLEIQSLKSELFIKNEEVTRLLKNQESQVNATTAKRREMEFIERITSLDDRIKHMLDRDEKTNKELEKYQRLVAELKLDLSQAREERDLFHAKMEIYQQERDKAVASLSVYEKTFKNLKHEIGEEIRGIRPSLELTADSFGTLDTTGRGPRDVVTSSPNVSYRSNDDRGKSKSKKRTKHTLADSALVDMPPVSSTAIENKENAGEVLLKKLEVLGKEFKQFSENVFPLALRLDDEANQLLNLSTSTGLSWTDLNSGTLTSSHTSPS</sequence>